<organism evidence="3 4">
    <name type="scientific">Sphingobium baderi</name>
    <dbReference type="NCBI Taxonomy" id="1332080"/>
    <lineage>
        <taxon>Bacteria</taxon>
        <taxon>Pseudomonadati</taxon>
        <taxon>Pseudomonadota</taxon>
        <taxon>Alphaproteobacteria</taxon>
        <taxon>Sphingomonadales</taxon>
        <taxon>Sphingomonadaceae</taxon>
        <taxon>Sphingobium</taxon>
    </lineage>
</organism>
<dbReference type="EMBL" id="CP013264">
    <property type="protein sequence ID" value="ALR21054.1"/>
    <property type="molecule type" value="Genomic_DNA"/>
</dbReference>
<accession>A0A0S3F051</accession>
<reference evidence="3 4" key="1">
    <citation type="submission" date="2015-11" db="EMBL/GenBank/DDBJ databases">
        <title>A Two-component Flavoprotein Monooxygenase System MeaXY Responsible for para-Hydroxylation of 2-Methyl-6-ethylaniline and 2,6-Diethylaniline in Sphingobium baderi DE-13.</title>
        <authorList>
            <person name="Cheng M."/>
            <person name="Meng Q."/>
            <person name="Yang Y."/>
            <person name="Chu C."/>
            <person name="Yan X."/>
            <person name="He J."/>
            <person name="Li S."/>
        </authorList>
    </citation>
    <scope>NUCLEOTIDE SEQUENCE [LARGE SCALE GENOMIC DNA]</scope>
    <source>
        <strain evidence="3 4">DE-13</strain>
    </source>
</reference>
<feature type="domain" description="TadE-like" evidence="2">
    <location>
        <begin position="20"/>
        <end position="62"/>
    </location>
</feature>
<sequence>MEKPLHPARMAKPLKRDMRGSVLVEAAIALPLLIALLLGILIYGSWFMTAHSLQQAANEAARSAVAGLDAPERQALVQQSVAASAASLPLRNSHPIGVNSSENGGYFTVTLDYDLSGNPLFSSSFIPVPSRTLERSAVIRIDAR</sequence>
<evidence type="ECO:0000313" key="3">
    <source>
        <dbReference type="EMBL" id="ALR21054.1"/>
    </source>
</evidence>
<feature type="transmembrane region" description="Helical" evidence="1">
    <location>
        <begin position="21"/>
        <end position="46"/>
    </location>
</feature>
<dbReference type="OrthoDB" id="7356451at2"/>
<gene>
    <name evidence="3" type="ORF">ATN00_12865</name>
</gene>
<dbReference type="STRING" id="1332080.ATN00_12865"/>
<keyword evidence="4" id="KW-1185">Reference proteome</keyword>
<evidence type="ECO:0000256" key="1">
    <source>
        <dbReference type="SAM" id="Phobius"/>
    </source>
</evidence>
<dbReference type="RefSeq" id="WP_062065236.1">
    <property type="nucleotide sequence ID" value="NZ_CP013264.1"/>
</dbReference>
<dbReference type="InterPro" id="IPR012495">
    <property type="entry name" value="TadE-like_dom"/>
</dbReference>
<dbReference type="AlphaFoldDB" id="A0A0S3F051"/>
<keyword evidence="1" id="KW-0812">Transmembrane</keyword>
<protein>
    <submittedName>
        <fullName evidence="3">Pilus assembly protein TadE</fullName>
    </submittedName>
</protein>
<keyword evidence="1" id="KW-0472">Membrane</keyword>
<name>A0A0S3F051_9SPHN</name>
<evidence type="ECO:0000259" key="2">
    <source>
        <dbReference type="Pfam" id="PF07811"/>
    </source>
</evidence>
<proteinExistence type="predicted"/>
<dbReference type="Pfam" id="PF07811">
    <property type="entry name" value="TadE"/>
    <property type="match status" value="1"/>
</dbReference>
<keyword evidence="1" id="KW-1133">Transmembrane helix</keyword>
<dbReference type="Proteomes" id="UP000056968">
    <property type="component" value="Chromosome"/>
</dbReference>
<evidence type="ECO:0000313" key="4">
    <source>
        <dbReference type="Proteomes" id="UP000056968"/>
    </source>
</evidence>
<dbReference type="KEGG" id="sbd:ATN00_12865"/>